<feature type="transmembrane region" description="Helical" evidence="1">
    <location>
        <begin position="144"/>
        <end position="160"/>
    </location>
</feature>
<keyword evidence="1" id="KW-0472">Membrane</keyword>
<evidence type="ECO:0000256" key="1">
    <source>
        <dbReference type="SAM" id="Phobius"/>
    </source>
</evidence>
<comment type="caution">
    <text evidence="2">The sequence shown here is derived from an EMBL/GenBank/DDBJ whole genome shotgun (WGS) entry which is preliminary data.</text>
</comment>
<sequence>MIEQRATIWPMWIILSMAAFVVVDLIIKLAVPVNSNDLWWHIVLGRQVLESGSLILDHSIYTWTPATANHTYNSWLSDVILYYIDETAGIAGLLILKYCVLFAIFLLAVTFAANRRLLGHPLTWVVILTGVSLGNTGFLIKPELFSMLFMTLVVWLYFTIRVIGDRAWRYAYLFPLLLMVWVNSHGAFFVSSIFFASTVVGEFFNAKFSQGQAMGERLRRHYFVAMLLCLPAILVNPYGIELPLNIIDLVINKGAEDYGYISAYQPTFILNKPPQYILEYLVLAMVVFVVLVWQKLKQRQTDWVVILSFVIYSALFTQMIRITYFLAPIFIFTSLDLLAARSGSLFWPQKSTTKHLITVLCVAIVTIMSLRVMVFGKVVLSDPVSWIERMQFVGNRFPQAESDFIDSHMLGRRIGNLYGDGGYLMYRHWPQKQVMIDPRYFPFKAWIDDYMKFSVEGQWIGEFVGSMDADYWLINYDKTKPLEWFAQSDQWSVAFFGPVGAIFVPTNEFKGRTIYSAQITSLNYINHLSKVLTAAVILGDVVLAKEIRKIAEKNIADDYKYKQQYLENVESFINGLLALSNQDLEKAAGFFTNARSFSYGLDFSAKLYRYLASLAWQEGDYLKARQWSIAAYDVHSDKYIPDIYNLALTDWHARHLKKTDYEIGNNKDNWEIYVDILLDKRHMIPENQQSIVDTAMKIKQGQYKGDAQLYQQSVFEKNRAGLYETSKNIRDH</sequence>
<keyword evidence="1" id="KW-1133">Transmembrane helix</keyword>
<dbReference type="AlphaFoldDB" id="A0A944M9L5"/>
<dbReference type="Proteomes" id="UP000770889">
    <property type="component" value="Unassembled WGS sequence"/>
</dbReference>
<dbReference type="EMBL" id="JAHHGM010000011">
    <property type="protein sequence ID" value="MBT2989871.1"/>
    <property type="molecule type" value="Genomic_DNA"/>
</dbReference>
<proteinExistence type="predicted"/>
<feature type="transmembrane region" description="Helical" evidence="1">
    <location>
        <begin position="220"/>
        <end position="240"/>
    </location>
</feature>
<reference evidence="2 3" key="1">
    <citation type="submission" date="2021-05" db="EMBL/GenBank/DDBJ databases">
        <title>Genetic and Functional Diversity in Clade A Lucinid endosymbionts from the Bahamas.</title>
        <authorList>
            <person name="Giani N.M."/>
            <person name="Engel A.S."/>
            <person name="Campbell B.J."/>
        </authorList>
    </citation>
    <scope>NUCLEOTIDE SEQUENCE [LARGE SCALE GENOMIC DNA]</scope>
    <source>
        <strain evidence="2">LUC16012Gg_MoonRockCtena</strain>
    </source>
</reference>
<organism evidence="2 3">
    <name type="scientific">Candidatus Thiodiazotropha taylori</name>
    <dbReference type="NCBI Taxonomy" id="2792791"/>
    <lineage>
        <taxon>Bacteria</taxon>
        <taxon>Pseudomonadati</taxon>
        <taxon>Pseudomonadota</taxon>
        <taxon>Gammaproteobacteria</taxon>
        <taxon>Chromatiales</taxon>
        <taxon>Sedimenticolaceae</taxon>
        <taxon>Candidatus Thiodiazotropha</taxon>
    </lineage>
</organism>
<keyword evidence="1" id="KW-0812">Transmembrane</keyword>
<name>A0A944M9L5_9GAMM</name>
<feature type="transmembrane region" description="Helical" evidence="1">
    <location>
        <begin position="12"/>
        <end position="31"/>
    </location>
</feature>
<feature type="transmembrane region" description="Helical" evidence="1">
    <location>
        <begin position="276"/>
        <end position="293"/>
    </location>
</feature>
<evidence type="ECO:0000313" key="3">
    <source>
        <dbReference type="Proteomes" id="UP000770889"/>
    </source>
</evidence>
<feature type="transmembrane region" description="Helical" evidence="1">
    <location>
        <begin position="305"/>
        <end position="335"/>
    </location>
</feature>
<gene>
    <name evidence="2" type="ORF">KME65_13030</name>
</gene>
<feature type="transmembrane region" description="Helical" evidence="1">
    <location>
        <begin position="121"/>
        <end position="138"/>
    </location>
</feature>
<accession>A0A944M9L5</accession>
<evidence type="ECO:0000313" key="2">
    <source>
        <dbReference type="EMBL" id="MBT2989871.1"/>
    </source>
</evidence>
<protein>
    <submittedName>
        <fullName evidence="2">Uncharacterized protein</fullName>
    </submittedName>
</protein>
<feature type="transmembrane region" description="Helical" evidence="1">
    <location>
        <begin position="88"/>
        <end position="109"/>
    </location>
</feature>
<feature type="transmembrane region" description="Helical" evidence="1">
    <location>
        <begin position="188"/>
        <end position="208"/>
    </location>
</feature>